<evidence type="ECO:0008006" key="3">
    <source>
        <dbReference type="Google" id="ProtNLM"/>
    </source>
</evidence>
<dbReference type="PANTHER" id="PTHR37984:SF5">
    <property type="entry name" value="PROTEIN NYNRIN-LIKE"/>
    <property type="match status" value="1"/>
</dbReference>
<dbReference type="EMBL" id="JAVFWL010000004">
    <property type="protein sequence ID" value="KAK6749456.1"/>
    <property type="molecule type" value="Genomic_DNA"/>
</dbReference>
<proteinExistence type="predicted"/>
<gene>
    <name evidence="1" type="primary">Necator_chrIV.g15124</name>
    <name evidence="1" type="ORF">RB195_001829</name>
</gene>
<comment type="caution">
    <text evidence="1">The sequence shown here is derived from an EMBL/GenBank/DDBJ whole genome shotgun (WGS) entry which is preliminary data.</text>
</comment>
<dbReference type="PANTHER" id="PTHR37984">
    <property type="entry name" value="PROTEIN CBG26694"/>
    <property type="match status" value="1"/>
</dbReference>
<evidence type="ECO:0000313" key="2">
    <source>
        <dbReference type="Proteomes" id="UP001303046"/>
    </source>
</evidence>
<accession>A0ABR1DIZ9</accession>
<protein>
    <recommendedName>
        <fullName evidence="3">Zinc knuckle</fullName>
    </recommendedName>
</protein>
<organism evidence="1 2">
    <name type="scientific">Necator americanus</name>
    <name type="common">Human hookworm</name>
    <dbReference type="NCBI Taxonomy" id="51031"/>
    <lineage>
        <taxon>Eukaryota</taxon>
        <taxon>Metazoa</taxon>
        <taxon>Ecdysozoa</taxon>
        <taxon>Nematoda</taxon>
        <taxon>Chromadorea</taxon>
        <taxon>Rhabditida</taxon>
        <taxon>Rhabditina</taxon>
        <taxon>Rhabditomorpha</taxon>
        <taxon>Strongyloidea</taxon>
        <taxon>Ancylostomatidae</taxon>
        <taxon>Bunostominae</taxon>
        <taxon>Necator</taxon>
    </lineage>
</organism>
<evidence type="ECO:0000313" key="1">
    <source>
        <dbReference type="EMBL" id="KAK6749456.1"/>
    </source>
</evidence>
<sequence length="169" mass="19675">MRCPLNDTLAAQKELLGHNTSVFARRYAYLKKQRNEENLRNYTGLVNQRHAMAEFDDVTPEQMKCLVWICGLVAPQDADVRVRALRKIEVNSQTMLKELAAKVQHFLRIRQDAALLDRPSLPHFNVVKSRNREPPSPCFRCGSNHWSRDCTFVKKRCHDCRRSGHKRGF</sequence>
<reference evidence="1 2" key="1">
    <citation type="submission" date="2023-08" db="EMBL/GenBank/DDBJ databases">
        <title>A Necator americanus chromosomal reference genome.</title>
        <authorList>
            <person name="Ilik V."/>
            <person name="Petrzelkova K.J."/>
            <person name="Pardy F."/>
            <person name="Fuh T."/>
            <person name="Niatou-Singa F.S."/>
            <person name="Gouil Q."/>
            <person name="Baker L."/>
            <person name="Ritchie M.E."/>
            <person name="Jex A.R."/>
            <person name="Gazzola D."/>
            <person name="Li H."/>
            <person name="Toshio Fujiwara R."/>
            <person name="Zhan B."/>
            <person name="Aroian R.V."/>
            <person name="Pafco B."/>
            <person name="Schwarz E.M."/>
        </authorList>
    </citation>
    <scope>NUCLEOTIDE SEQUENCE [LARGE SCALE GENOMIC DNA]</scope>
    <source>
        <strain evidence="1 2">Aroian</strain>
        <tissue evidence="1">Whole animal</tissue>
    </source>
</reference>
<name>A0ABR1DIZ9_NECAM</name>
<dbReference type="Proteomes" id="UP001303046">
    <property type="component" value="Unassembled WGS sequence"/>
</dbReference>
<dbReference type="InterPro" id="IPR050951">
    <property type="entry name" value="Retrovirus_Pol_polyprotein"/>
</dbReference>
<keyword evidence="2" id="KW-1185">Reference proteome</keyword>